<dbReference type="OMA" id="YLRAMEN"/>
<keyword evidence="3" id="KW-1185">Reference proteome</keyword>
<protein>
    <submittedName>
        <fullName evidence="2">Uncharacterized protein</fullName>
    </submittedName>
</protein>
<feature type="compositionally biased region" description="Low complexity" evidence="1">
    <location>
        <begin position="159"/>
        <end position="168"/>
    </location>
</feature>
<proteinExistence type="predicted"/>
<dbReference type="Proteomes" id="UP000184267">
    <property type="component" value="Unassembled WGS sequence"/>
</dbReference>
<dbReference type="OrthoDB" id="2930792at2759"/>
<accession>A0A1M2VG75</accession>
<organism evidence="2 3">
    <name type="scientific">Trametes pubescens</name>
    <name type="common">White-rot fungus</name>
    <dbReference type="NCBI Taxonomy" id="154538"/>
    <lineage>
        <taxon>Eukaryota</taxon>
        <taxon>Fungi</taxon>
        <taxon>Dikarya</taxon>
        <taxon>Basidiomycota</taxon>
        <taxon>Agaricomycotina</taxon>
        <taxon>Agaricomycetes</taxon>
        <taxon>Polyporales</taxon>
        <taxon>Polyporaceae</taxon>
        <taxon>Trametes</taxon>
    </lineage>
</organism>
<dbReference type="EMBL" id="MNAD01001304">
    <property type="protein sequence ID" value="OJT06556.1"/>
    <property type="molecule type" value="Genomic_DNA"/>
</dbReference>
<evidence type="ECO:0000313" key="3">
    <source>
        <dbReference type="Proteomes" id="UP000184267"/>
    </source>
</evidence>
<dbReference type="STRING" id="154538.A0A1M2VG75"/>
<comment type="caution">
    <text evidence="2">The sequence shown here is derived from an EMBL/GenBank/DDBJ whole genome shotgun (WGS) entry which is preliminary data.</text>
</comment>
<feature type="region of interest" description="Disordered" evidence="1">
    <location>
        <begin position="118"/>
        <end position="173"/>
    </location>
</feature>
<gene>
    <name evidence="2" type="ORF">TRAPUB_2633</name>
</gene>
<sequence>MDLPFPDQPWYRFEAFPIGPHLPPSRKAKGYTPEMCIPIYPNSNHPTGREPVHPERPFPYGNCYHWIATKVRIRVRGRPEGFDETNAISLSTKTELLMGSTFRNDYLRAMENADVQSRPAAYDHGDAIPRPSMGRPPRSAVGDAESASHRQEDDMDAASVSSRSSRSGRSIRRPMTSVEDIMAMDIFTGPAEDLYLVPLVDLWPELANNLKEEDIPSPLELYREIEMIQE</sequence>
<evidence type="ECO:0000313" key="2">
    <source>
        <dbReference type="EMBL" id="OJT06556.1"/>
    </source>
</evidence>
<evidence type="ECO:0000256" key="1">
    <source>
        <dbReference type="SAM" id="MobiDB-lite"/>
    </source>
</evidence>
<dbReference type="AlphaFoldDB" id="A0A1M2VG75"/>
<name>A0A1M2VG75_TRAPU</name>
<reference evidence="2 3" key="1">
    <citation type="submission" date="2016-10" db="EMBL/GenBank/DDBJ databases">
        <title>Genome sequence of the basidiomycete white-rot fungus Trametes pubescens.</title>
        <authorList>
            <person name="Makela M.R."/>
            <person name="Granchi Z."/>
            <person name="Peng M."/>
            <person name="De Vries R.P."/>
            <person name="Grigoriev I."/>
            <person name="Riley R."/>
            <person name="Hilden K."/>
        </authorList>
    </citation>
    <scope>NUCLEOTIDE SEQUENCE [LARGE SCALE GENOMIC DNA]</scope>
    <source>
        <strain evidence="2 3">FBCC735</strain>
    </source>
</reference>